<dbReference type="Pfam" id="PF00407">
    <property type="entry name" value="Bet_v_1"/>
    <property type="match status" value="1"/>
</dbReference>
<feature type="domain" description="Bet v I/Major latex protein" evidence="1">
    <location>
        <begin position="2"/>
        <end position="157"/>
    </location>
</feature>
<dbReference type="SMART" id="SM01037">
    <property type="entry name" value="Bet_v_1"/>
    <property type="match status" value="1"/>
</dbReference>
<name>A0AAD4SXD0_9MAGN</name>
<reference evidence="2" key="1">
    <citation type="submission" date="2022-04" db="EMBL/GenBank/DDBJ databases">
        <title>A functionally conserved STORR gene fusion in Papaver species that diverged 16.8 million years ago.</title>
        <authorList>
            <person name="Catania T."/>
        </authorList>
    </citation>
    <scope>NUCLEOTIDE SEQUENCE</scope>
    <source>
        <strain evidence="2">S-188037</strain>
    </source>
</reference>
<keyword evidence="3" id="KW-1185">Reference proteome</keyword>
<protein>
    <recommendedName>
        <fullName evidence="1">Bet v I/Major latex protein domain-containing protein</fullName>
    </recommendedName>
</protein>
<dbReference type="AlphaFoldDB" id="A0AAD4SXD0"/>
<dbReference type="InterPro" id="IPR051761">
    <property type="entry name" value="MLP-like_ligand-binding"/>
</dbReference>
<dbReference type="InterPro" id="IPR000916">
    <property type="entry name" value="Bet_v_I/MLP"/>
</dbReference>
<gene>
    <name evidence="2" type="ORF">MKW98_001422</name>
</gene>
<dbReference type="InterPro" id="IPR023393">
    <property type="entry name" value="START-like_dom_sf"/>
</dbReference>
<evidence type="ECO:0000259" key="1">
    <source>
        <dbReference type="SMART" id="SM01037"/>
    </source>
</evidence>
<dbReference type="GO" id="GO:0006952">
    <property type="term" value="P:defense response"/>
    <property type="evidence" value="ECO:0007669"/>
    <property type="project" value="InterPro"/>
</dbReference>
<dbReference type="EMBL" id="JAJJMB010008074">
    <property type="protein sequence ID" value="KAI3925568.1"/>
    <property type="molecule type" value="Genomic_DNA"/>
</dbReference>
<dbReference type="Proteomes" id="UP001202328">
    <property type="component" value="Unassembled WGS sequence"/>
</dbReference>
<sequence>MAQIHRLHIQDEAKNCSADQFYSFLKTERTKLPQVFPLGFKSVDILAGDGKSVGTVRLSKIAMGTPNVVTVTDKTEAVDDESRTLGFSVIDGDLLRMYTKFEYKLTVTPLVTQAGDKQSCLVEWFVEYEKENEDVLNPTEYVELASNITKTMGSHHDRMA</sequence>
<dbReference type="SUPFAM" id="SSF55961">
    <property type="entry name" value="Bet v1-like"/>
    <property type="match status" value="1"/>
</dbReference>
<accession>A0AAD4SXD0</accession>
<proteinExistence type="predicted"/>
<dbReference type="CDD" id="cd07816">
    <property type="entry name" value="Bet_v1-like"/>
    <property type="match status" value="1"/>
</dbReference>
<dbReference type="Gene3D" id="3.30.530.20">
    <property type="match status" value="1"/>
</dbReference>
<evidence type="ECO:0000313" key="3">
    <source>
        <dbReference type="Proteomes" id="UP001202328"/>
    </source>
</evidence>
<organism evidence="2 3">
    <name type="scientific">Papaver atlanticum</name>
    <dbReference type="NCBI Taxonomy" id="357466"/>
    <lineage>
        <taxon>Eukaryota</taxon>
        <taxon>Viridiplantae</taxon>
        <taxon>Streptophyta</taxon>
        <taxon>Embryophyta</taxon>
        <taxon>Tracheophyta</taxon>
        <taxon>Spermatophyta</taxon>
        <taxon>Magnoliopsida</taxon>
        <taxon>Ranunculales</taxon>
        <taxon>Papaveraceae</taxon>
        <taxon>Papaveroideae</taxon>
        <taxon>Papaver</taxon>
    </lineage>
</organism>
<dbReference type="PANTHER" id="PTHR31907">
    <property type="entry name" value="MLP-LIKE PROTEIN 423"/>
    <property type="match status" value="1"/>
</dbReference>
<comment type="caution">
    <text evidence="2">The sequence shown here is derived from an EMBL/GenBank/DDBJ whole genome shotgun (WGS) entry which is preliminary data.</text>
</comment>
<evidence type="ECO:0000313" key="2">
    <source>
        <dbReference type="EMBL" id="KAI3925568.1"/>
    </source>
</evidence>